<dbReference type="STRING" id="1544413.Clow_00697"/>
<evidence type="ECO:0000313" key="10">
    <source>
        <dbReference type="EMBL" id="KQB86496.1"/>
    </source>
</evidence>
<proteinExistence type="inferred from homology"/>
<dbReference type="GO" id="GO:0015031">
    <property type="term" value="P:protein transport"/>
    <property type="evidence" value="ECO:0007669"/>
    <property type="project" value="UniProtKB-KW"/>
</dbReference>
<name>A0A0Q0Z9V8_9CORY</name>
<comment type="caution">
    <text evidence="10">The sequence shown here is derived from an EMBL/GenBank/DDBJ whole genome shotgun (WGS) entry which is preliminary data.</text>
</comment>
<keyword evidence="4" id="KW-1003">Cell membrane</keyword>
<comment type="subcellular location">
    <subcellularLocation>
        <location evidence="1">Cell membrane</location>
        <topology evidence="1">Single-pass membrane protein</topology>
    </subcellularLocation>
</comment>
<protein>
    <submittedName>
        <fullName evidence="10">Preprotein translocase subunit YajC</fullName>
    </submittedName>
</protein>
<dbReference type="PATRIC" id="fig|1544413.3.peg.704"/>
<organism evidence="10 11">
    <name type="scientific">Corynebacterium lowii</name>
    <dbReference type="NCBI Taxonomy" id="1544413"/>
    <lineage>
        <taxon>Bacteria</taxon>
        <taxon>Bacillati</taxon>
        <taxon>Actinomycetota</taxon>
        <taxon>Actinomycetes</taxon>
        <taxon>Mycobacteriales</taxon>
        <taxon>Corynebacteriaceae</taxon>
        <taxon>Corynebacterium</taxon>
    </lineage>
</organism>
<sequence length="105" mass="11447">MLFILGLLLVFLIPQILLVRKQRGRQQEILATQKSLATGDRVVTASGVHGTVVAVQGDQVELEIAPGMVTTWELLAVVRNLNAEQPAAAGEDVAKLEQREHPENQ</sequence>
<keyword evidence="6" id="KW-0653">Protein transport</keyword>
<evidence type="ECO:0000256" key="7">
    <source>
        <dbReference type="ARBA" id="ARBA00022989"/>
    </source>
</evidence>
<evidence type="ECO:0000256" key="6">
    <source>
        <dbReference type="ARBA" id="ARBA00022927"/>
    </source>
</evidence>
<keyword evidence="7" id="KW-1133">Transmembrane helix</keyword>
<keyword evidence="3" id="KW-0813">Transport</keyword>
<dbReference type="EMBL" id="LKEV01000002">
    <property type="protein sequence ID" value="KQB86496.1"/>
    <property type="molecule type" value="Genomic_DNA"/>
</dbReference>
<keyword evidence="8" id="KW-0811">Translocation</keyword>
<dbReference type="SMART" id="SM01323">
    <property type="entry name" value="YajC"/>
    <property type="match status" value="1"/>
</dbReference>
<evidence type="ECO:0000256" key="5">
    <source>
        <dbReference type="ARBA" id="ARBA00022692"/>
    </source>
</evidence>
<evidence type="ECO:0000313" key="11">
    <source>
        <dbReference type="Proteomes" id="UP000050488"/>
    </source>
</evidence>
<evidence type="ECO:0000256" key="8">
    <source>
        <dbReference type="ARBA" id="ARBA00023010"/>
    </source>
</evidence>
<evidence type="ECO:0000256" key="1">
    <source>
        <dbReference type="ARBA" id="ARBA00004162"/>
    </source>
</evidence>
<evidence type="ECO:0000256" key="9">
    <source>
        <dbReference type="ARBA" id="ARBA00023136"/>
    </source>
</evidence>
<gene>
    <name evidence="10" type="ORF">Clow_00697</name>
</gene>
<dbReference type="PANTHER" id="PTHR33909">
    <property type="entry name" value="SEC TRANSLOCON ACCESSORY COMPLEX SUBUNIT YAJC"/>
    <property type="match status" value="1"/>
</dbReference>
<dbReference type="PANTHER" id="PTHR33909:SF1">
    <property type="entry name" value="SEC TRANSLOCON ACCESSORY COMPLEX SUBUNIT YAJC"/>
    <property type="match status" value="1"/>
</dbReference>
<dbReference type="AlphaFoldDB" id="A0A0Q0Z9V8"/>
<reference evidence="10 11" key="1">
    <citation type="submission" date="2015-10" db="EMBL/GenBank/DDBJ databases">
        <title>Corynebacteirum lowii and Corynebacterium oculi species nova, derived from human clinical disease and and emended description of Corynebacterium mastiditis.</title>
        <authorList>
            <person name="Bernard K."/>
            <person name="Pacheco A.L."/>
            <person name="Mcdougall C."/>
            <person name="Burtx T."/>
            <person name="Weibe D."/>
            <person name="Tyler S."/>
            <person name="Olson A.B."/>
            <person name="Cnockaert M."/>
            <person name="Eguchi H."/>
            <person name="Kuwahara T."/>
            <person name="Nakayama-Imaohji H."/>
            <person name="Boudewijins M."/>
            <person name="Van Hoecke F."/>
            <person name="Bernier A.-M."/>
            <person name="Vandamme P."/>
        </authorList>
    </citation>
    <scope>NUCLEOTIDE SEQUENCE [LARGE SCALE GENOMIC DNA]</scope>
    <source>
        <strain evidence="10 11">NML 130206</strain>
    </source>
</reference>
<keyword evidence="9" id="KW-0472">Membrane</keyword>
<dbReference type="InterPro" id="IPR003849">
    <property type="entry name" value="Preprotein_translocase_YajC"/>
</dbReference>
<evidence type="ECO:0000256" key="2">
    <source>
        <dbReference type="ARBA" id="ARBA00006742"/>
    </source>
</evidence>
<keyword evidence="5" id="KW-0812">Transmembrane</keyword>
<accession>A0A0Q0Z9V8</accession>
<evidence type="ECO:0000256" key="4">
    <source>
        <dbReference type="ARBA" id="ARBA00022475"/>
    </source>
</evidence>
<dbReference type="NCBIfam" id="TIGR00739">
    <property type="entry name" value="yajC"/>
    <property type="match status" value="1"/>
</dbReference>
<dbReference type="Proteomes" id="UP000050488">
    <property type="component" value="Unassembled WGS sequence"/>
</dbReference>
<dbReference type="GO" id="GO:0005886">
    <property type="term" value="C:plasma membrane"/>
    <property type="evidence" value="ECO:0007669"/>
    <property type="project" value="UniProtKB-SubCell"/>
</dbReference>
<dbReference type="Pfam" id="PF02699">
    <property type="entry name" value="YajC"/>
    <property type="match status" value="1"/>
</dbReference>
<comment type="similarity">
    <text evidence="2">Belongs to the YajC family.</text>
</comment>
<keyword evidence="11" id="KW-1185">Reference proteome</keyword>
<dbReference type="PRINTS" id="PR01853">
    <property type="entry name" value="YAJCTRNLCASE"/>
</dbReference>
<evidence type="ECO:0000256" key="3">
    <source>
        <dbReference type="ARBA" id="ARBA00022448"/>
    </source>
</evidence>